<proteinExistence type="predicted"/>
<reference evidence="2" key="1">
    <citation type="submission" date="2019-02" db="EMBL/GenBank/DDBJ databases">
        <authorList>
            <person name="Li S.-H."/>
        </authorList>
    </citation>
    <scope>NUCLEOTIDE SEQUENCE</scope>
    <source>
        <strain evidence="2">IMCC8485</strain>
    </source>
</reference>
<name>A0ABT3SR78_9GAMM</name>
<evidence type="ECO:0000313" key="2">
    <source>
        <dbReference type="EMBL" id="MCX2972155.1"/>
    </source>
</evidence>
<feature type="region of interest" description="Disordered" evidence="1">
    <location>
        <begin position="205"/>
        <end position="233"/>
    </location>
</feature>
<dbReference type="RefSeq" id="WP_279251212.1">
    <property type="nucleotide sequence ID" value="NZ_SHNP01000001.1"/>
</dbReference>
<dbReference type="EMBL" id="SHNP01000001">
    <property type="protein sequence ID" value="MCX2972155.1"/>
    <property type="molecule type" value="Genomic_DNA"/>
</dbReference>
<comment type="caution">
    <text evidence="2">The sequence shown here is derived from an EMBL/GenBank/DDBJ whole genome shotgun (WGS) entry which is preliminary data.</text>
</comment>
<organism evidence="2 3">
    <name type="scientific">Candidatus Seongchinamella marina</name>
    <dbReference type="NCBI Taxonomy" id="2518990"/>
    <lineage>
        <taxon>Bacteria</taxon>
        <taxon>Pseudomonadati</taxon>
        <taxon>Pseudomonadota</taxon>
        <taxon>Gammaproteobacteria</taxon>
        <taxon>Cellvibrionales</taxon>
        <taxon>Halieaceae</taxon>
        <taxon>Seongchinamella</taxon>
    </lineage>
</organism>
<dbReference type="Proteomes" id="UP001143307">
    <property type="component" value="Unassembled WGS sequence"/>
</dbReference>
<evidence type="ECO:0008006" key="4">
    <source>
        <dbReference type="Google" id="ProtNLM"/>
    </source>
</evidence>
<sequence>MIRQQRGVALALVIWFVAGMSLLVAGIVASAQVDTKVTQIHLAKAKAVAAGDGAIQLAMIQRRSGYASAGQGPQVSETIHQLGEVEVVVRLYPASGFIDVSSAPKEVLTVLFSVAGGLDPGEAQYVAENVVKWRSGKGQTNRKRRRTGSENKFHSLEDMLRVEGVSRSLLDGIRDYAKAGSWASSSTDWGASPAAMMSVLKSLDPAKAEQAGKRRAASARGDRGGRSEQGGENSGVFRADAYVQYGGRTWLRRRWLSAKRGQYGLPWRAVRTEAPRVVQG</sequence>
<evidence type="ECO:0000256" key="1">
    <source>
        <dbReference type="SAM" id="MobiDB-lite"/>
    </source>
</evidence>
<gene>
    <name evidence="2" type="ORF">EYC87_00965</name>
</gene>
<protein>
    <recommendedName>
        <fullName evidence="4">General secretion pathway protein K</fullName>
    </recommendedName>
</protein>
<keyword evidence="3" id="KW-1185">Reference proteome</keyword>
<accession>A0ABT3SR78</accession>
<evidence type="ECO:0000313" key="3">
    <source>
        <dbReference type="Proteomes" id="UP001143307"/>
    </source>
</evidence>